<feature type="chain" id="PRO_5047098758" evidence="1">
    <location>
        <begin position="30"/>
        <end position="150"/>
    </location>
</feature>
<evidence type="ECO:0000313" key="3">
    <source>
        <dbReference type="EMBL" id="MDH5829845.1"/>
    </source>
</evidence>
<evidence type="ECO:0000259" key="2">
    <source>
        <dbReference type="Pfam" id="PF14534"/>
    </source>
</evidence>
<keyword evidence="1" id="KW-0732">Signal</keyword>
<dbReference type="InterPro" id="IPR032710">
    <property type="entry name" value="NTF2-like_dom_sf"/>
</dbReference>
<dbReference type="Proteomes" id="UP001156831">
    <property type="component" value="Unassembled WGS sequence"/>
</dbReference>
<name>A0ABT6JH98_9GAMM</name>
<comment type="caution">
    <text evidence="3">The sequence shown here is derived from an EMBL/GenBank/DDBJ whole genome shotgun (WGS) entry which is preliminary data.</text>
</comment>
<protein>
    <submittedName>
        <fullName evidence="3">Nuclear transport factor 2 family protein</fullName>
    </submittedName>
</protein>
<reference evidence="3 4" key="1">
    <citation type="submission" date="2023-04" db="EMBL/GenBank/DDBJ databases">
        <title>Luteimonas sp. M1R5S18.</title>
        <authorList>
            <person name="Sun J.-Q."/>
        </authorList>
    </citation>
    <scope>NUCLEOTIDE SEQUENCE [LARGE SCALE GENOMIC DNA]</scope>
    <source>
        <strain evidence="3 4">M1R5S18</strain>
    </source>
</reference>
<dbReference type="Pfam" id="PF14534">
    <property type="entry name" value="DUF4440"/>
    <property type="match status" value="1"/>
</dbReference>
<organism evidence="3 4">
    <name type="scientific">Luteimonas rhizosphaericola</name>
    <dbReference type="NCBI Taxonomy" id="3042024"/>
    <lineage>
        <taxon>Bacteria</taxon>
        <taxon>Pseudomonadati</taxon>
        <taxon>Pseudomonadota</taxon>
        <taxon>Gammaproteobacteria</taxon>
        <taxon>Lysobacterales</taxon>
        <taxon>Lysobacteraceae</taxon>
        <taxon>Luteimonas</taxon>
    </lineage>
</organism>
<feature type="signal peptide" evidence="1">
    <location>
        <begin position="1"/>
        <end position="29"/>
    </location>
</feature>
<evidence type="ECO:0000256" key="1">
    <source>
        <dbReference type="SAM" id="SignalP"/>
    </source>
</evidence>
<gene>
    <name evidence="3" type="ORF">QFW80_04845</name>
</gene>
<dbReference type="PROSITE" id="PS51257">
    <property type="entry name" value="PROKAR_LIPOPROTEIN"/>
    <property type="match status" value="1"/>
</dbReference>
<dbReference type="InterPro" id="IPR027843">
    <property type="entry name" value="DUF4440"/>
</dbReference>
<dbReference type="Gene3D" id="3.10.450.50">
    <property type="match status" value="1"/>
</dbReference>
<feature type="domain" description="DUF4440" evidence="2">
    <location>
        <begin position="35"/>
        <end position="140"/>
    </location>
</feature>
<proteinExistence type="predicted"/>
<dbReference type="EMBL" id="JARXRN010000020">
    <property type="protein sequence ID" value="MDH5829845.1"/>
    <property type="molecule type" value="Genomic_DNA"/>
</dbReference>
<evidence type="ECO:0000313" key="4">
    <source>
        <dbReference type="Proteomes" id="UP001156831"/>
    </source>
</evidence>
<accession>A0ABT6JH98</accession>
<dbReference type="RefSeq" id="WP_280600228.1">
    <property type="nucleotide sequence ID" value="NZ_JARXRN010000020.1"/>
</dbReference>
<dbReference type="SUPFAM" id="SSF54427">
    <property type="entry name" value="NTF2-like"/>
    <property type="match status" value="1"/>
</dbReference>
<keyword evidence="4" id="KW-1185">Reference proteome</keyword>
<sequence length="150" mass="16712">MEAPRRYGLRWAWLACAWCLVLASGCARTDPEQALRATVAELHAAIEEHDPAAMQQHLAEDFIGNDGLDRDGARRLAAAIRLRYRDLAIDTGPLQVDIEETSAIVRFTAALRGGSGGLLPESARIYEVETGWRRDEGEWLLTSARWTPRL</sequence>